<reference evidence="1" key="1">
    <citation type="submission" date="2022-03" db="EMBL/GenBank/DDBJ databases">
        <authorList>
            <person name="Sayadi A."/>
        </authorList>
    </citation>
    <scope>NUCLEOTIDE SEQUENCE</scope>
</reference>
<accession>A0A9P0NXN8</accession>
<gene>
    <name evidence="1" type="ORF">ACAOBT_LOCUS3963</name>
</gene>
<sequence length="66" mass="7803">MCNKLISNWRYMNIQECLAIQPTCPSQVRAFPGRWRSPIACWGHLYDSRVLNDSHLRDYLSGFDRD</sequence>
<proteinExistence type="predicted"/>
<name>A0A9P0NXN8_ACAOB</name>
<protein>
    <submittedName>
        <fullName evidence="1">Uncharacterized protein</fullName>
    </submittedName>
</protein>
<keyword evidence="2" id="KW-1185">Reference proteome</keyword>
<evidence type="ECO:0000313" key="1">
    <source>
        <dbReference type="EMBL" id="CAH1961073.1"/>
    </source>
</evidence>
<dbReference type="AlphaFoldDB" id="A0A9P0NXN8"/>
<evidence type="ECO:0000313" key="2">
    <source>
        <dbReference type="Proteomes" id="UP001152888"/>
    </source>
</evidence>
<organism evidence="1 2">
    <name type="scientific">Acanthoscelides obtectus</name>
    <name type="common">Bean weevil</name>
    <name type="synonym">Bruchus obtectus</name>
    <dbReference type="NCBI Taxonomy" id="200917"/>
    <lineage>
        <taxon>Eukaryota</taxon>
        <taxon>Metazoa</taxon>
        <taxon>Ecdysozoa</taxon>
        <taxon>Arthropoda</taxon>
        <taxon>Hexapoda</taxon>
        <taxon>Insecta</taxon>
        <taxon>Pterygota</taxon>
        <taxon>Neoptera</taxon>
        <taxon>Endopterygota</taxon>
        <taxon>Coleoptera</taxon>
        <taxon>Polyphaga</taxon>
        <taxon>Cucujiformia</taxon>
        <taxon>Chrysomeloidea</taxon>
        <taxon>Chrysomelidae</taxon>
        <taxon>Bruchinae</taxon>
        <taxon>Bruchini</taxon>
        <taxon>Acanthoscelides</taxon>
    </lineage>
</organism>
<dbReference type="EMBL" id="CAKOFQ010006691">
    <property type="protein sequence ID" value="CAH1961073.1"/>
    <property type="molecule type" value="Genomic_DNA"/>
</dbReference>
<comment type="caution">
    <text evidence="1">The sequence shown here is derived from an EMBL/GenBank/DDBJ whole genome shotgun (WGS) entry which is preliminary data.</text>
</comment>
<dbReference type="Proteomes" id="UP001152888">
    <property type="component" value="Unassembled WGS sequence"/>
</dbReference>